<proteinExistence type="predicted"/>
<dbReference type="EMBL" id="CAADFY010000060">
    <property type="protein sequence ID" value="VFK54898.1"/>
    <property type="molecule type" value="Genomic_DNA"/>
</dbReference>
<dbReference type="EMBL" id="CAADFV010000059">
    <property type="protein sequence ID" value="VFK60662.1"/>
    <property type="molecule type" value="Genomic_DNA"/>
</dbReference>
<reference evidence="3" key="1">
    <citation type="submission" date="2019-02" db="EMBL/GenBank/DDBJ databases">
        <authorList>
            <person name="Gruber-Vodicka R. H."/>
            <person name="Seah K. B. B."/>
        </authorList>
    </citation>
    <scope>NUCLEOTIDE SEQUENCE</scope>
    <source>
        <strain evidence="2">BECK_BY1</strain>
        <strain evidence="3">BECK_BY2</strain>
        <strain evidence="1">BECK_BY3</strain>
    </source>
</reference>
<dbReference type="EMBL" id="CAADFX010000090">
    <property type="protein sequence ID" value="VFK58792.1"/>
    <property type="molecule type" value="Genomic_DNA"/>
</dbReference>
<sequence length="373" mass="42343">MIGVPYYKNRFIFNGIRLFFGLMLTFIFCVAHSIEIRELYEAEVPIADKSEQKRKEAMQAALLQVISKISGQRKLTDSALVKQALQRADHYVEQFRYRIEPNIVSEQHISPTGKLMFWVQFDSSSIDKFLREANIQVWGQTKPSVLAWLAIEGDQERTLLSAEDHTGLSDVLYASATERGVSIILPLLDLDDRSRIDDTDVWSGSRERILAASERYAIDTVLVGRIFPSYIPSIHWEVHWELLGGEITDNWTTHADTPSEVLQEGIHETIDILITRYAGSKEESATDVIFDPVRLMVLGMKTIGDYAKVQRYLGDLQSGTKVYVTQVDVDRVSFRLLVPGGQAKFDEKIELGTVLTKMAISDFDNVSVYQFLP</sequence>
<evidence type="ECO:0000313" key="1">
    <source>
        <dbReference type="EMBL" id="VFK54898.1"/>
    </source>
</evidence>
<evidence type="ECO:0000313" key="2">
    <source>
        <dbReference type="EMBL" id="VFK58792.1"/>
    </source>
</evidence>
<accession>A0A451A3U0</accession>
<dbReference type="AlphaFoldDB" id="A0A451A3U0"/>
<evidence type="ECO:0000313" key="3">
    <source>
        <dbReference type="EMBL" id="VFK60662.1"/>
    </source>
</evidence>
<gene>
    <name evidence="2" type="ORF">BECKTUN1418D_GA0071000_10904</name>
    <name evidence="3" type="ORF">BECKTUN1418E_GA0071001_10595</name>
    <name evidence="1" type="ORF">BECKTUN1418F_GA0071002_10605</name>
</gene>
<evidence type="ECO:0008006" key="4">
    <source>
        <dbReference type="Google" id="ProtNLM"/>
    </source>
</evidence>
<dbReference type="Pfam" id="PF09839">
    <property type="entry name" value="DUF2066"/>
    <property type="match status" value="1"/>
</dbReference>
<organism evidence="3">
    <name type="scientific">Candidatus Kentrum sp. TUN</name>
    <dbReference type="NCBI Taxonomy" id="2126343"/>
    <lineage>
        <taxon>Bacteria</taxon>
        <taxon>Pseudomonadati</taxon>
        <taxon>Pseudomonadota</taxon>
        <taxon>Gammaproteobacteria</taxon>
        <taxon>Candidatus Kentrum</taxon>
    </lineage>
</organism>
<dbReference type="InterPro" id="IPR018642">
    <property type="entry name" value="DUF2066"/>
</dbReference>
<protein>
    <recommendedName>
        <fullName evidence="4">DUF2066 domain-containing protein</fullName>
    </recommendedName>
</protein>
<name>A0A451A3U0_9GAMM</name>